<dbReference type="Proteomes" id="UP001431209">
    <property type="component" value="Unassembled WGS sequence"/>
</dbReference>
<dbReference type="AlphaFoldDB" id="A0AAW2Z361"/>
<dbReference type="Gene3D" id="3.40.830.10">
    <property type="entry name" value="LigB-like"/>
    <property type="match status" value="1"/>
</dbReference>
<dbReference type="Pfam" id="PF01875">
    <property type="entry name" value="Memo"/>
    <property type="match status" value="1"/>
</dbReference>
<dbReference type="InterPro" id="IPR002737">
    <property type="entry name" value="MEMO1_fam"/>
</dbReference>
<evidence type="ECO:0000313" key="2">
    <source>
        <dbReference type="EMBL" id="KAL0483428.1"/>
    </source>
</evidence>
<dbReference type="PANTHER" id="PTHR11060">
    <property type="entry name" value="PROTEIN MEMO1"/>
    <property type="match status" value="1"/>
</dbReference>
<dbReference type="EMBL" id="JAOPGA020000958">
    <property type="protein sequence ID" value="KAL0483428.1"/>
    <property type="molecule type" value="Genomic_DNA"/>
</dbReference>
<protein>
    <recommendedName>
        <fullName evidence="4">Protein MEMO1</fullName>
    </recommendedName>
</protein>
<dbReference type="CDD" id="cd07361">
    <property type="entry name" value="MEMO_like"/>
    <property type="match status" value="1"/>
</dbReference>
<proteinExistence type="inferred from homology"/>
<reference evidence="2 3" key="1">
    <citation type="submission" date="2024-03" db="EMBL/GenBank/DDBJ databases">
        <title>The Acrasis kona genome and developmental transcriptomes reveal deep origins of eukaryotic multicellular pathways.</title>
        <authorList>
            <person name="Sheikh S."/>
            <person name="Fu C.-J."/>
            <person name="Brown M.W."/>
            <person name="Baldauf S.L."/>
        </authorList>
    </citation>
    <scope>NUCLEOTIDE SEQUENCE [LARGE SCALE GENOMIC DNA]</scope>
    <source>
        <strain evidence="2 3">ATCC MYA-3509</strain>
    </source>
</reference>
<dbReference type="HAMAP" id="MF_00055">
    <property type="entry name" value="MEMO1"/>
    <property type="match status" value="1"/>
</dbReference>
<evidence type="ECO:0000256" key="1">
    <source>
        <dbReference type="ARBA" id="ARBA00006315"/>
    </source>
</evidence>
<name>A0AAW2Z361_9EUKA</name>
<dbReference type="NCBIfam" id="TIGR04336">
    <property type="entry name" value="AmmeMemoSam_B"/>
    <property type="match status" value="1"/>
</dbReference>
<sequence>MKVIRRATHAGSWYTGNSTKLNDELDKYLGNANLDQYNHIRAIIGPHAGFRYCGPTGAYAYKAINTTGIKRVFILGPSHHVYLNGCAISRASKCETPLGHLQVDVETVSKLSKTDLFKQLTIEEEEDEHSLEMHMPWVAKTFDVNHIKVVPIMVGQLPDNKGHVYGELLRPYLEDEENFFVISSDFCHWGQRFSYQYYDKTKGAIHESIKSLDRLGMEAIESLDPDTFTAYLKKFKNTICGRNPILLLLHCVKKSELKHKMEFVDYSQSSECEDMEDSSVSYASGILYIE</sequence>
<gene>
    <name evidence="2" type="ORF">AKO1_014763</name>
</gene>
<evidence type="ECO:0008006" key="4">
    <source>
        <dbReference type="Google" id="ProtNLM"/>
    </source>
</evidence>
<accession>A0AAW2Z361</accession>
<organism evidence="2 3">
    <name type="scientific">Acrasis kona</name>
    <dbReference type="NCBI Taxonomy" id="1008807"/>
    <lineage>
        <taxon>Eukaryota</taxon>
        <taxon>Discoba</taxon>
        <taxon>Heterolobosea</taxon>
        <taxon>Tetramitia</taxon>
        <taxon>Eutetramitia</taxon>
        <taxon>Acrasidae</taxon>
        <taxon>Acrasis</taxon>
    </lineage>
</organism>
<dbReference type="PANTHER" id="PTHR11060:SF0">
    <property type="entry name" value="PROTEIN MEMO1"/>
    <property type="match status" value="1"/>
</dbReference>
<keyword evidence="3" id="KW-1185">Reference proteome</keyword>
<comment type="similarity">
    <text evidence="1">Belongs to the MEMO1 family.</text>
</comment>
<evidence type="ECO:0000313" key="3">
    <source>
        <dbReference type="Proteomes" id="UP001431209"/>
    </source>
</evidence>
<comment type="caution">
    <text evidence="2">The sequence shown here is derived from an EMBL/GenBank/DDBJ whole genome shotgun (WGS) entry which is preliminary data.</text>
</comment>